<reference evidence="11" key="1">
    <citation type="submission" date="2022-10" db="EMBL/GenBank/DDBJ databases">
        <title>Rhodococcus sp.75.</title>
        <authorList>
            <person name="Sun M."/>
        </authorList>
    </citation>
    <scope>NUCLEOTIDE SEQUENCE</scope>
    <source>
        <strain evidence="11">75</strain>
    </source>
</reference>
<feature type="region of interest" description="Disordered" evidence="8">
    <location>
        <begin position="443"/>
        <end position="464"/>
    </location>
</feature>
<feature type="transmembrane region" description="Helical" evidence="9">
    <location>
        <begin position="379"/>
        <end position="397"/>
    </location>
</feature>
<evidence type="ECO:0000256" key="9">
    <source>
        <dbReference type="SAM" id="Phobius"/>
    </source>
</evidence>
<evidence type="ECO:0000256" key="6">
    <source>
        <dbReference type="ARBA" id="ARBA00022989"/>
    </source>
</evidence>
<dbReference type="EMBL" id="CP110615">
    <property type="protein sequence ID" value="UZJ24894.1"/>
    <property type="molecule type" value="Genomic_DNA"/>
</dbReference>
<accession>A0ABY6NZP9</accession>
<feature type="transmembrane region" description="Helical" evidence="9">
    <location>
        <begin position="291"/>
        <end position="311"/>
    </location>
</feature>
<feature type="transmembrane region" description="Helical" evidence="9">
    <location>
        <begin position="195"/>
        <end position="214"/>
    </location>
</feature>
<dbReference type="InterPro" id="IPR036259">
    <property type="entry name" value="MFS_trans_sf"/>
</dbReference>
<feature type="transmembrane region" description="Helical" evidence="9">
    <location>
        <begin position="257"/>
        <end position="279"/>
    </location>
</feature>
<evidence type="ECO:0000256" key="1">
    <source>
        <dbReference type="ARBA" id="ARBA00004651"/>
    </source>
</evidence>
<evidence type="ECO:0000256" key="2">
    <source>
        <dbReference type="ARBA" id="ARBA00022448"/>
    </source>
</evidence>
<proteinExistence type="predicted"/>
<dbReference type="InterPro" id="IPR051084">
    <property type="entry name" value="H+-coupled_symporters"/>
</dbReference>
<dbReference type="InterPro" id="IPR005828">
    <property type="entry name" value="MFS_sugar_transport-like"/>
</dbReference>
<dbReference type="PROSITE" id="PS50850">
    <property type="entry name" value="MFS"/>
    <property type="match status" value="1"/>
</dbReference>
<feature type="transmembrane region" description="Helical" evidence="9">
    <location>
        <begin position="323"/>
        <end position="342"/>
    </location>
</feature>
<dbReference type="InterPro" id="IPR005829">
    <property type="entry name" value="Sugar_transporter_CS"/>
</dbReference>
<evidence type="ECO:0000256" key="3">
    <source>
        <dbReference type="ARBA" id="ARBA00022475"/>
    </source>
</evidence>
<evidence type="ECO:0000256" key="8">
    <source>
        <dbReference type="SAM" id="MobiDB-lite"/>
    </source>
</evidence>
<evidence type="ECO:0000256" key="4">
    <source>
        <dbReference type="ARBA" id="ARBA00022692"/>
    </source>
</evidence>
<keyword evidence="7 9" id="KW-0472">Membrane</keyword>
<keyword evidence="3" id="KW-1003">Cell membrane</keyword>
<dbReference type="Proteomes" id="UP001164965">
    <property type="component" value="Chromosome"/>
</dbReference>
<protein>
    <submittedName>
        <fullName evidence="11">MFS transporter</fullName>
    </submittedName>
</protein>
<feature type="transmembrane region" description="Helical" evidence="9">
    <location>
        <begin position="348"/>
        <end position="367"/>
    </location>
</feature>
<keyword evidence="2" id="KW-0813">Transport</keyword>
<comment type="subcellular location">
    <subcellularLocation>
        <location evidence="1">Cell membrane</location>
        <topology evidence="1">Multi-pass membrane protein</topology>
    </subcellularLocation>
</comment>
<feature type="compositionally biased region" description="Basic and acidic residues" evidence="8">
    <location>
        <begin position="453"/>
        <end position="464"/>
    </location>
</feature>
<dbReference type="PANTHER" id="PTHR43528">
    <property type="entry name" value="ALPHA-KETOGLUTARATE PERMEASE"/>
    <property type="match status" value="1"/>
</dbReference>
<evidence type="ECO:0000313" key="11">
    <source>
        <dbReference type="EMBL" id="UZJ24894.1"/>
    </source>
</evidence>
<dbReference type="CDD" id="cd17366">
    <property type="entry name" value="MFS_ProP"/>
    <property type="match status" value="1"/>
</dbReference>
<evidence type="ECO:0000313" key="12">
    <source>
        <dbReference type="Proteomes" id="UP001164965"/>
    </source>
</evidence>
<feature type="domain" description="Major facilitator superfamily (MFS) profile" evidence="10">
    <location>
        <begin position="23"/>
        <end position="440"/>
    </location>
</feature>
<sequence length="464" mass="49551">MSSATSVDPSSITVTDESAVKRAVRAAMLGNAMEWFDFGVFAYLAATLGRVFFPGASTSAQLIFTFGTFAAAFLVRPLGGMFFGPLGDRIGRKKVLATTMIMMSLSTFGMGLIPSYTVIGVFAPVLLIALRMLQGFSTGGEYGGATTFIAEYAPDKRRGYFGSFLEFGTLIGYIAAAGLVTIIQLSVTQDSLDSWAWRIPFLIGGPLGMVGLYLRLRLEETPAFQAMEATKAAAPESDGEPATARLRDTVRGQWRPMLLCIGLVLVFNVTDYMLLSYMPTYLSSTLGYDEVHSLVVIIVVMVLMMFGLTRLGSLSDRVGRKPLLLGSCAGFVVLSLPAFLLVKQGSLVAVFLGLAILGALLMVLLAVMPSTLPALFPTGVRYGALAIGFNVSVSLFGGTTPLVTESLQSYFDSDLVAPYYLMLAGVIGFVSVWLIRESANKPLPGSAPAVATEQEKHELVSAGR</sequence>
<dbReference type="Pfam" id="PF00083">
    <property type="entry name" value="Sugar_tr"/>
    <property type="match status" value="1"/>
</dbReference>
<evidence type="ECO:0000256" key="5">
    <source>
        <dbReference type="ARBA" id="ARBA00022847"/>
    </source>
</evidence>
<evidence type="ECO:0000256" key="7">
    <source>
        <dbReference type="ARBA" id="ARBA00023136"/>
    </source>
</evidence>
<dbReference type="PROSITE" id="PS00217">
    <property type="entry name" value="SUGAR_TRANSPORT_2"/>
    <property type="match status" value="1"/>
</dbReference>
<name>A0ABY6NZP9_9NOCA</name>
<dbReference type="InterPro" id="IPR020846">
    <property type="entry name" value="MFS_dom"/>
</dbReference>
<dbReference type="PANTHER" id="PTHR43528:SF1">
    <property type="entry name" value="ALPHA-KETOGLUTARATE PERMEASE"/>
    <property type="match status" value="1"/>
</dbReference>
<feature type="transmembrane region" description="Helical" evidence="9">
    <location>
        <begin position="35"/>
        <end position="53"/>
    </location>
</feature>
<gene>
    <name evidence="11" type="ORF">RHODO2019_17635</name>
</gene>
<feature type="transmembrane region" description="Helical" evidence="9">
    <location>
        <begin position="119"/>
        <end position="139"/>
    </location>
</feature>
<organism evidence="11 12">
    <name type="scientific">Rhodococcus antarcticus</name>
    <dbReference type="NCBI Taxonomy" id="2987751"/>
    <lineage>
        <taxon>Bacteria</taxon>
        <taxon>Bacillati</taxon>
        <taxon>Actinomycetota</taxon>
        <taxon>Actinomycetes</taxon>
        <taxon>Mycobacteriales</taxon>
        <taxon>Nocardiaceae</taxon>
        <taxon>Rhodococcus</taxon>
    </lineage>
</organism>
<keyword evidence="6 9" id="KW-1133">Transmembrane helix</keyword>
<keyword evidence="4 9" id="KW-0812">Transmembrane</keyword>
<feature type="transmembrane region" description="Helical" evidence="9">
    <location>
        <begin position="59"/>
        <end position="83"/>
    </location>
</feature>
<keyword evidence="5" id="KW-0769">Symport</keyword>
<feature type="transmembrane region" description="Helical" evidence="9">
    <location>
        <begin position="160"/>
        <end position="183"/>
    </location>
</feature>
<dbReference type="SUPFAM" id="SSF103473">
    <property type="entry name" value="MFS general substrate transporter"/>
    <property type="match status" value="1"/>
</dbReference>
<keyword evidence="12" id="KW-1185">Reference proteome</keyword>
<evidence type="ECO:0000259" key="10">
    <source>
        <dbReference type="PROSITE" id="PS50850"/>
    </source>
</evidence>
<feature type="transmembrane region" description="Helical" evidence="9">
    <location>
        <begin position="417"/>
        <end position="435"/>
    </location>
</feature>
<dbReference type="Gene3D" id="1.20.1250.20">
    <property type="entry name" value="MFS general substrate transporter like domains"/>
    <property type="match status" value="2"/>
</dbReference>